<proteinExistence type="predicted"/>
<evidence type="ECO:0000259" key="4">
    <source>
        <dbReference type="PROSITE" id="PS50097"/>
    </source>
</evidence>
<feature type="region of interest" description="Disordered" evidence="3">
    <location>
        <begin position="306"/>
        <end position="347"/>
    </location>
</feature>
<dbReference type="PROSITE" id="PS51420">
    <property type="entry name" value="RHO"/>
    <property type="match status" value="1"/>
</dbReference>
<evidence type="ECO:0000256" key="3">
    <source>
        <dbReference type="SAM" id="MobiDB-lite"/>
    </source>
</evidence>
<evidence type="ECO:0000256" key="1">
    <source>
        <dbReference type="ARBA" id="ARBA00022741"/>
    </source>
</evidence>
<dbReference type="Ensembl" id="ENSACDT00005024010.1">
    <property type="protein sequence ID" value="ENSACDP00005020084.1"/>
    <property type="gene ID" value="ENSACDG00005014553.1"/>
</dbReference>
<dbReference type="PROSITE" id="PS50097">
    <property type="entry name" value="BTB"/>
    <property type="match status" value="1"/>
</dbReference>
<dbReference type="PROSITE" id="PS51419">
    <property type="entry name" value="RAB"/>
    <property type="match status" value="1"/>
</dbReference>
<dbReference type="Gene3D" id="3.40.50.300">
    <property type="entry name" value="P-loop containing nucleotide triphosphate hydrolases"/>
    <property type="match status" value="1"/>
</dbReference>
<sequence length="748" mass="81592">MDLDVDYERPNVETIKCVVVGDNAVGKTRLICARACNATLSQYQLLATHVPTVWAIDQYRVCQEVLERSRDVVDEVSVSLRLWDTFGDHHKDRRFAYGRSDVVVLCFSLANPNSLRHVKTMWYPEIKHFCPRTPIILVGCQLDLRYADLEAVNRARRPLAKPIKPTDILPPERGHEVAKELGVPYYETSVVAQFGIKDVFDNAIRAALISRRHLQFWKSHLKKMQRPLLQAPFLPPKPPPPVIHIPDPPASRGWGPAALFCTPLCADVVFQLQGGQQVFAHRVYLATSCSKFYDLFTLEGPRGAAKEPAARARSLDGERGALGEGARAPLRTSQSDDALRPAAGDGAVPGARDLSAWGRGFVSMRWELVADPVAGREKRMTVVCMDRLVQAEPFRAVLEYLYTGRLDQARGDLMQVATIAELLEVFDLRMMVANVLNKESFMNQEITKAFHVRRANRIKECLGKGVFAGTGGEGWRCPAGDITRAPSPPAGSFGSRWAVHGPGLPATLGAAPPPGPRWAALPEPSSPPRAIPSTCVAVLRSLCWAGRGMWGWCLGTSCGVGPGWPRGACPVLNLSLCRPRRGFPRGRRDRAGAQAPADCWLRLDDGHVPGGFPGELRCRGEGTGMAVGVTSRPWEDRLSWGCGCAGTGHVGPSCAHGVPVLSPGCGGGRRCRWRGRVCPCCSAHPAARDRPPSPCPAGLPAGHQLRLPARRPRLPLHRRLHPHARPGRHGAPHPHQPPLPAPAAGAHR</sequence>
<dbReference type="Pfam" id="PF00071">
    <property type="entry name" value="Ras"/>
    <property type="match status" value="1"/>
</dbReference>
<feature type="compositionally biased region" description="Basic and acidic residues" evidence="3">
    <location>
        <begin position="306"/>
        <end position="321"/>
    </location>
</feature>
<dbReference type="CDD" id="cd01873">
    <property type="entry name" value="RhoBTB"/>
    <property type="match status" value="1"/>
</dbReference>
<dbReference type="FunFam" id="3.30.710.10:FF:000069">
    <property type="entry name" value="Rho related BTB domain containing 1"/>
    <property type="match status" value="1"/>
</dbReference>
<dbReference type="SMART" id="SM00173">
    <property type="entry name" value="RAS"/>
    <property type="match status" value="1"/>
</dbReference>
<reference evidence="5" key="1">
    <citation type="submission" date="2025-08" db="UniProtKB">
        <authorList>
            <consortium name="Ensembl"/>
        </authorList>
    </citation>
    <scope>IDENTIFICATION</scope>
</reference>
<dbReference type="Proteomes" id="UP000694521">
    <property type="component" value="Unplaced"/>
</dbReference>
<feature type="region of interest" description="Disordered" evidence="3">
    <location>
        <begin position="685"/>
        <end position="748"/>
    </location>
</feature>
<dbReference type="Pfam" id="PF00651">
    <property type="entry name" value="BTB"/>
    <property type="match status" value="1"/>
</dbReference>
<dbReference type="InterPro" id="IPR001806">
    <property type="entry name" value="Small_GTPase"/>
</dbReference>
<accession>A0A8B9EIK0</accession>
<dbReference type="PRINTS" id="PR00449">
    <property type="entry name" value="RASTRNSFRMNG"/>
</dbReference>
<dbReference type="SMART" id="SM00225">
    <property type="entry name" value="BTB"/>
    <property type="match status" value="1"/>
</dbReference>
<dbReference type="SUPFAM" id="SSF54695">
    <property type="entry name" value="POZ domain"/>
    <property type="match status" value="1"/>
</dbReference>
<dbReference type="InterPro" id="IPR003578">
    <property type="entry name" value="Small_GTPase_Rho"/>
</dbReference>
<dbReference type="Gene3D" id="3.30.710.10">
    <property type="entry name" value="Potassium Channel Kv1.1, Chain A"/>
    <property type="match status" value="1"/>
</dbReference>
<keyword evidence="2" id="KW-0342">GTP-binding</keyword>
<keyword evidence="1" id="KW-0547">Nucleotide-binding</keyword>
<evidence type="ECO:0000313" key="5">
    <source>
        <dbReference type="Ensembl" id="ENSACDP00005020084.1"/>
    </source>
</evidence>
<dbReference type="SMART" id="SM00174">
    <property type="entry name" value="RHO"/>
    <property type="match status" value="1"/>
</dbReference>
<feature type="compositionally biased region" description="Basic residues" evidence="3">
    <location>
        <begin position="708"/>
        <end position="732"/>
    </location>
</feature>
<reference evidence="5" key="2">
    <citation type="submission" date="2025-09" db="UniProtKB">
        <authorList>
            <consortium name="Ensembl"/>
        </authorList>
    </citation>
    <scope>IDENTIFICATION</scope>
</reference>
<dbReference type="InterPro" id="IPR000210">
    <property type="entry name" value="BTB/POZ_dom"/>
</dbReference>
<protein>
    <recommendedName>
        <fullName evidence="4">BTB domain-containing protein</fullName>
    </recommendedName>
</protein>
<dbReference type="SMART" id="SM00175">
    <property type="entry name" value="RAB"/>
    <property type="match status" value="1"/>
</dbReference>
<feature type="domain" description="BTB" evidence="4">
    <location>
        <begin position="266"/>
        <end position="410"/>
    </location>
</feature>
<dbReference type="SUPFAM" id="SSF52540">
    <property type="entry name" value="P-loop containing nucleoside triphosphate hydrolases"/>
    <property type="match status" value="1"/>
</dbReference>
<name>A0A8B9EIK0_ANSCY</name>
<evidence type="ECO:0000313" key="6">
    <source>
        <dbReference type="Proteomes" id="UP000694521"/>
    </source>
</evidence>
<dbReference type="GO" id="GO:0003924">
    <property type="term" value="F:GTPase activity"/>
    <property type="evidence" value="ECO:0007669"/>
    <property type="project" value="InterPro"/>
</dbReference>
<dbReference type="PANTHER" id="PTHR24072">
    <property type="entry name" value="RHO FAMILY GTPASE"/>
    <property type="match status" value="1"/>
</dbReference>
<dbReference type="InterPro" id="IPR027417">
    <property type="entry name" value="P-loop_NTPase"/>
</dbReference>
<keyword evidence="6" id="KW-1185">Reference proteome</keyword>
<gene>
    <name evidence="5" type="primary">LOC125180665</name>
</gene>
<dbReference type="AlphaFoldDB" id="A0A8B9EIK0"/>
<evidence type="ECO:0000256" key="2">
    <source>
        <dbReference type="ARBA" id="ARBA00023134"/>
    </source>
</evidence>
<dbReference type="FunFam" id="3.40.50.300:FF:000177">
    <property type="entry name" value="Rho-related BTB domain-containing protein 2"/>
    <property type="match status" value="1"/>
</dbReference>
<dbReference type="GO" id="GO:0005525">
    <property type="term" value="F:GTP binding"/>
    <property type="evidence" value="ECO:0007669"/>
    <property type="project" value="UniProtKB-KW"/>
</dbReference>
<dbReference type="GO" id="GO:0007264">
    <property type="term" value="P:small GTPase-mediated signal transduction"/>
    <property type="evidence" value="ECO:0007669"/>
    <property type="project" value="InterPro"/>
</dbReference>
<dbReference type="InterPro" id="IPR011333">
    <property type="entry name" value="SKP1/BTB/POZ_sf"/>
</dbReference>
<organism evidence="5 6">
    <name type="scientific">Anser cygnoides</name>
    <name type="common">Swan goose</name>
    <dbReference type="NCBI Taxonomy" id="8845"/>
    <lineage>
        <taxon>Eukaryota</taxon>
        <taxon>Metazoa</taxon>
        <taxon>Chordata</taxon>
        <taxon>Craniata</taxon>
        <taxon>Vertebrata</taxon>
        <taxon>Euteleostomi</taxon>
        <taxon>Archelosauria</taxon>
        <taxon>Archosauria</taxon>
        <taxon>Dinosauria</taxon>
        <taxon>Saurischia</taxon>
        <taxon>Theropoda</taxon>
        <taxon>Coelurosauria</taxon>
        <taxon>Aves</taxon>
        <taxon>Neognathae</taxon>
        <taxon>Galloanserae</taxon>
        <taxon>Anseriformes</taxon>
        <taxon>Anatidae</taxon>
        <taxon>Anserinae</taxon>
        <taxon>Anser</taxon>
    </lineage>
</organism>